<protein>
    <submittedName>
        <fullName evidence="4">Chelidocystatin</fullName>
    </submittedName>
</protein>
<dbReference type="CDD" id="cd00042">
    <property type="entry name" value="CY"/>
    <property type="match status" value="1"/>
</dbReference>
<dbReference type="InterPro" id="IPR018073">
    <property type="entry name" value="Prot_inh_cystat_CS"/>
</dbReference>
<feature type="domain" description="Cystatin" evidence="3">
    <location>
        <begin position="1"/>
        <end position="50"/>
    </location>
</feature>
<name>Q8GZV2_CHEMJ</name>
<dbReference type="PROSITE" id="PS00287">
    <property type="entry name" value="CYSTATIN"/>
    <property type="match status" value="1"/>
</dbReference>
<dbReference type="GO" id="GO:0004869">
    <property type="term" value="F:cysteine-type endopeptidase inhibitor activity"/>
    <property type="evidence" value="ECO:0007669"/>
    <property type="project" value="UniProtKB-KW"/>
</dbReference>
<evidence type="ECO:0000313" key="4">
    <source>
        <dbReference type="EMBL" id="AAO13690.1"/>
    </source>
</evidence>
<dbReference type="AlphaFoldDB" id="Q8GZV2"/>
<feature type="non-terminal residue" evidence="4">
    <location>
        <position position="1"/>
    </location>
</feature>
<keyword evidence="1" id="KW-0646">Protease inhibitor</keyword>
<evidence type="ECO:0000256" key="1">
    <source>
        <dbReference type="ARBA" id="ARBA00022690"/>
    </source>
</evidence>
<evidence type="ECO:0000259" key="3">
    <source>
        <dbReference type="Pfam" id="PF16845"/>
    </source>
</evidence>
<dbReference type="Gene3D" id="3.10.450.10">
    <property type="match status" value="1"/>
</dbReference>
<feature type="non-terminal residue" evidence="4">
    <location>
        <position position="50"/>
    </location>
</feature>
<dbReference type="EMBL" id="AF030051">
    <property type="protein sequence ID" value="AAO13690.1"/>
    <property type="molecule type" value="mRNA"/>
</dbReference>
<dbReference type="PANTHER" id="PTHR47373:SF1">
    <property type="entry name" value="CYSTEINE PROTEINASE INHIBITOR 2"/>
    <property type="match status" value="1"/>
</dbReference>
<reference evidence="4" key="1">
    <citation type="submission" date="1997-10" db="EMBL/GenBank/DDBJ databases">
        <title>Chelidocystatin, a novel phytocystatin from Chelidonium majus L.</title>
        <authorList>
            <person name="Rogelj B."/>
            <person name="Popovic T."/>
            <person name="Ritonja A."/>
            <person name="Strukelj B."/>
            <person name="Brzin J."/>
        </authorList>
    </citation>
    <scope>NUCLEOTIDE SEQUENCE</scope>
</reference>
<dbReference type="InterPro" id="IPR000010">
    <property type="entry name" value="Cystatin_dom"/>
</dbReference>
<dbReference type="MEROPS" id="I25.054"/>
<dbReference type="SUPFAM" id="SSF54403">
    <property type="entry name" value="Cystatin/monellin"/>
    <property type="match status" value="1"/>
</dbReference>
<dbReference type="InterPro" id="IPR046350">
    <property type="entry name" value="Cystatin_sf"/>
</dbReference>
<sequence length="50" mass="5550">GQFSVDEYNSKNKSNLKLLKVVKAEEQVVAGKKYYLKISASGKIYDAVVV</sequence>
<dbReference type="PANTHER" id="PTHR47373">
    <property type="entry name" value="CYSTEINE PROTEINASE INHIBITOR 2"/>
    <property type="match status" value="1"/>
</dbReference>
<accession>Q8GZV2</accession>
<evidence type="ECO:0000256" key="2">
    <source>
        <dbReference type="ARBA" id="ARBA00022704"/>
    </source>
</evidence>
<proteinExistence type="evidence at transcript level"/>
<organism evidence="4">
    <name type="scientific">Chelidonium majus</name>
    <name type="common">Greater celandine</name>
    <dbReference type="NCBI Taxonomy" id="71251"/>
    <lineage>
        <taxon>Eukaryota</taxon>
        <taxon>Viridiplantae</taxon>
        <taxon>Streptophyta</taxon>
        <taxon>Embryophyta</taxon>
        <taxon>Tracheophyta</taxon>
        <taxon>Spermatophyta</taxon>
        <taxon>Magnoliopsida</taxon>
        <taxon>Ranunculales</taxon>
        <taxon>Papaveraceae</taxon>
        <taxon>Papaveroideae</taxon>
        <taxon>Chelidonium</taxon>
    </lineage>
</organism>
<keyword evidence="2" id="KW-0789">Thiol protease inhibitor</keyword>
<dbReference type="Pfam" id="PF16845">
    <property type="entry name" value="SQAPI"/>
    <property type="match status" value="1"/>
</dbReference>